<dbReference type="Gene3D" id="3.30.540.30">
    <property type="match status" value="1"/>
</dbReference>
<evidence type="ECO:0000313" key="3">
    <source>
        <dbReference type="EMBL" id="SMC79067.1"/>
    </source>
</evidence>
<sequence>MRRTIIPIIIATGALMFLNCKSEKQQDTITEDLVESPENDSLKLYAKVKLDADISHLSEKEKAMLMLFIQASEIMDEIFWYEAYGDKNELLAKVPESFKNYTIINYGPWDRLNGNLPFIQGFGEKPKGANFYPADMTVEEFEKANLLKGKDPYTLVRRDENGKLYTIPYNEHFKSQVRKAADLLRRAASFAEDTGLKNYLNLRADALETDNYFPSDIAWMDMKSNRLDLVIGPIENYEDELFGYKTAHSAYVLIKDMEWSKKLEKYASFLPELQSNLPINDKYKAESPGTDSDLNAYDVVYYAGDCNAGGKTIAINLPNDERVQLEKGTRRLQLKNTMRAKFDKIMKPIADILIDESQRKHVTFDAFFSNVMFHEVAHGLGIKNTINGKGSVRDALKEQNSHLEEGKADILGLYMVNQLHKKGEIKGDNKDFYVTFLAGIFRSVRFGTSAHGSANMICFNYFQEQKAFERTENGTYKVNFENMEKAMNGLSELILTLQGNGDYDGVVKLTKEKGNISSELQKDLDKLRTAKIPDDIIFEQGVKVLGL</sequence>
<organism evidence="3 4">
    <name type="scientific">Moheibacter sediminis</name>
    <dbReference type="NCBI Taxonomy" id="1434700"/>
    <lineage>
        <taxon>Bacteria</taxon>
        <taxon>Pseudomonadati</taxon>
        <taxon>Bacteroidota</taxon>
        <taxon>Flavobacteriia</taxon>
        <taxon>Flavobacteriales</taxon>
        <taxon>Weeksellaceae</taxon>
        <taxon>Moheibacter</taxon>
    </lineage>
</organism>
<keyword evidence="4" id="KW-1185">Reference proteome</keyword>
<keyword evidence="2" id="KW-0378">Hydrolase</keyword>
<dbReference type="GO" id="GO:0008239">
    <property type="term" value="F:dipeptidyl-peptidase activity"/>
    <property type="evidence" value="ECO:0007669"/>
    <property type="project" value="TreeGrafter"/>
</dbReference>
<proteinExistence type="predicted"/>
<evidence type="ECO:0000256" key="1">
    <source>
        <dbReference type="ARBA" id="ARBA00022723"/>
    </source>
</evidence>
<dbReference type="RefSeq" id="WP_084017942.1">
    <property type="nucleotide sequence ID" value="NZ_FWXS01000008.1"/>
</dbReference>
<dbReference type="Proteomes" id="UP000192393">
    <property type="component" value="Unassembled WGS sequence"/>
</dbReference>
<dbReference type="PANTHER" id="PTHR23422">
    <property type="entry name" value="DIPEPTIDYL PEPTIDASE III-RELATED"/>
    <property type="match status" value="1"/>
</dbReference>
<reference evidence="4" key="1">
    <citation type="submission" date="2017-04" db="EMBL/GenBank/DDBJ databases">
        <authorList>
            <person name="Varghese N."/>
            <person name="Submissions S."/>
        </authorList>
    </citation>
    <scope>NUCLEOTIDE SEQUENCE [LARGE SCALE GENOMIC DNA]</scope>
    <source>
        <strain evidence="4">CGMCC 1.12708</strain>
    </source>
</reference>
<dbReference type="PANTHER" id="PTHR23422:SF9">
    <property type="entry name" value="ZN-DEPENDENT HYDROLASE"/>
    <property type="match status" value="1"/>
</dbReference>
<dbReference type="OrthoDB" id="9812747at2"/>
<protein>
    <submittedName>
        <fullName evidence="3">Peptidase family M49</fullName>
    </submittedName>
</protein>
<evidence type="ECO:0000256" key="2">
    <source>
        <dbReference type="ARBA" id="ARBA00022801"/>
    </source>
</evidence>
<dbReference type="GO" id="GO:0046872">
    <property type="term" value="F:metal ion binding"/>
    <property type="evidence" value="ECO:0007669"/>
    <property type="project" value="UniProtKB-KW"/>
</dbReference>
<dbReference type="AlphaFoldDB" id="A0A1W2C1E2"/>
<keyword evidence="1" id="KW-0479">Metal-binding</keyword>
<dbReference type="Pfam" id="PF03571">
    <property type="entry name" value="Peptidase_M49"/>
    <property type="match status" value="1"/>
</dbReference>
<dbReference type="EMBL" id="FWXS01000008">
    <property type="protein sequence ID" value="SMC79067.1"/>
    <property type="molecule type" value="Genomic_DNA"/>
</dbReference>
<gene>
    <name evidence="3" type="ORF">SAMN06296427_10862</name>
</gene>
<dbReference type="InterPro" id="IPR039461">
    <property type="entry name" value="Peptidase_M49"/>
</dbReference>
<evidence type="ECO:0000313" key="4">
    <source>
        <dbReference type="Proteomes" id="UP000192393"/>
    </source>
</evidence>
<name>A0A1W2C1E2_9FLAO</name>
<dbReference type="STRING" id="1434700.SAMN06296427_10862"/>
<accession>A0A1W2C1E2</accession>
<dbReference type="GO" id="GO:0005737">
    <property type="term" value="C:cytoplasm"/>
    <property type="evidence" value="ECO:0007669"/>
    <property type="project" value="TreeGrafter"/>
</dbReference>